<dbReference type="Proteomes" id="UP000005384">
    <property type="component" value="Unassembled WGS sequence"/>
</dbReference>
<dbReference type="InterPro" id="IPR007712">
    <property type="entry name" value="RelE/ParE_toxin"/>
</dbReference>
<evidence type="ECO:0000313" key="2">
    <source>
        <dbReference type="EMBL" id="EHI57238.1"/>
    </source>
</evidence>
<accession>G5ILG9</accession>
<protein>
    <recommendedName>
        <fullName evidence="4">Plasmid stabilization system protein</fullName>
    </recommendedName>
</protein>
<gene>
    <name evidence="2" type="ORF">HMPREF9473_04347</name>
</gene>
<evidence type="ECO:0008006" key="4">
    <source>
        <dbReference type="Google" id="ProtNLM"/>
    </source>
</evidence>
<sequence length="110" mass="13125">MHRYNLRITEYAEQDLEDIGDYIAFELKNSKSAVQMIQDLRKEMTSLAMLPERHELDEDDVLASLGVRKCYYKNYKIYYMLQKQTDAVIILRILHMLVDSRAKLYRLFGI</sequence>
<reference evidence="2 3" key="1">
    <citation type="submission" date="2011-08" db="EMBL/GenBank/DDBJ databases">
        <title>The Genome Sequence of Clostridium hathewayi WAL-18680.</title>
        <authorList>
            <consortium name="The Broad Institute Genome Sequencing Platform"/>
            <person name="Earl A."/>
            <person name="Ward D."/>
            <person name="Feldgarden M."/>
            <person name="Gevers D."/>
            <person name="Finegold S.M."/>
            <person name="Summanen P.H."/>
            <person name="Molitoris D.R."/>
            <person name="Song M."/>
            <person name="Daigneault M."/>
            <person name="Allen-Vercoe E."/>
            <person name="Young S.K."/>
            <person name="Zeng Q."/>
            <person name="Gargeya S."/>
            <person name="Fitzgerald M."/>
            <person name="Haas B."/>
            <person name="Abouelleil A."/>
            <person name="Alvarado L."/>
            <person name="Arachchi H.M."/>
            <person name="Berlin A."/>
            <person name="Brown A."/>
            <person name="Chapman S.B."/>
            <person name="Chen Z."/>
            <person name="Dunbar C."/>
            <person name="Freedman E."/>
            <person name="Gearin G."/>
            <person name="Gellesch M."/>
            <person name="Goldberg J."/>
            <person name="Griggs A."/>
            <person name="Gujja S."/>
            <person name="Heiman D."/>
            <person name="Howarth C."/>
            <person name="Larson L."/>
            <person name="Lui A."/>
            <person name="MacDonald P.J.P."/>
            <person name="Montmayeur A."/>
            <person name="Murphy C."/>
            <person name="Neiman D."/>
            <person name="Pearson M."/>
            <person name="Priest M."/>
            <person name="Roberts A."/>
            <person name="Saif S."/>
            <person name="Shea T."/>
            <person name="Shenoy N."/>
            <person name="Sisk P."/>
            <person name="Stolte C."/>
            <person name="Sykes S."/>
            <person name="Wortman J."/>
            <person name="Nusbaum C."/>
            <person name="Birren B."/>
        </authorList>
    </citation>
    <scope>NUCLEOTIDE SEQUENCE [LARGE SCALE GENOMIC DNA]</scope>
    <source>
        <strain evidence="2 3">WAL-18680</strain>
    </source>
</reference>
<evidence type="ECO:0000256" key="1">
    <source>
        <dbReference type="ARBA" id="ARBA00022649"/>
    </source>
</evidence>
<evidence type="ECO:0000313" key="3">
    <source>
        <dbReference type="Proteomes" id="UP000005384"/>
    </source>
</evidence>
<dbReference type="HOGENOM" id="CLU_147162_6_1_9"/>
<dbReference type="PATRIC" id="fig|742737.3.peg.4331"/>
<organism evidence="2 3">
    <name type="scientific">Hungatella hathewayi WAL-18680</name>
    <dbReference type="NCBI Taxonomy" id="742737"/>
    <lineage>
        <taxon>Bacteria</taxon>
        <taxon>Bacillati</taxon>
        <taxon>Bacillota</taxon>
        <taxon>Clostridia</taxon>
        <taxon>Lachnospirales</taxon>
        <taxon>Lachnospiraceae</taxon>
        <taxon>Hungatella</taxon>
    </lineage>
</organism>
<dbReference type="OrthoDB" id="3268478at2"/>
<comment type="caution">
    <text evidence="2">The sequence shown here is derived from an EMBL/GenBank/DDBJ whole genome shotgun (WGS) entry which is preliminary data.</text>
</comment>
<keyword evidence="3" id="KW-1185">Reference proteome</keyword>
<name>G5ILG9_9FIRM</name>
<dbReference type="InterPro" id="IPR035093">
    <property type="entry name" value="RelE/ParE_toxin_dom_sf"/>
</dbReference>
<dbReference type="EMBL" id="ADLN01000120">
    <property type="protein sequence ID" value="EHI57238.1"/>
    <property type="molecule type" value="Genomic_DNA"/>
</dbReference>
<dbReference type="AlphaFoldDB" id="G5ILG9"/>
<dbReference type="Pfam" id="PF05016">
    <property type="entry name" value="ParE_toxin"/>
    <property type="match status" value="1"/>
</dbReference>
<dbReference type="RefSeq" id="WP_006782335.1">
    <property type="nucleotide sequence ID" value="NZ_CP040506.1"/>
</dbReference>
<proteinExistence type="predicted"/>
<keyword evidence="1" id="KW-1277">Toxin-antitoxin system</keyword>
<dbReference type="Gene3D" id="3.30.2310.20">
    <property type="entry name" value="RelE-like"/>
    <property type="match status" value="1"/>
</dbReference>